<feature type="transmembrane region" description="Helical" evidence="12">
    <location>
        <begin position="81"/>
        <end position="99"/>
    </location>
</feature>
<feature type="transmembrane region" description="Helical" evidence="12">
    <location>
        <begin position="188"/>
        <end position="210"/>
    </location>
</feature>
<dbReference type="InterPro" id="IPR000515">
    <property type="entry name" value="MetI-like"/>
</dbReference>
<dbReference type="Gene3D" id="1.10.3720.10">
    <property type="entry name" value="MetI-like"/>
    <property type="match status" value="1"/>
</dbReference>
<evidence type="ECO:0000256" key="1">
    <source>
        <dbReference type="ARBA" id="ARBA00004429"/>
    </source>
</evidence>
<evidence type="ECO:0000256" key="11">
    <source>
        <dbReference type="ARBA" id="ARBA00073645"/>
    </source>
</evidence>
<sequence>MSLDLVFDYVFSPAFFHGALLTLVITVTSLFFGMIAGLIVALLQESRIRPLQIFTLVYLWLFRGTPVLFQIIFIYNVLPTFGVMLSAFVSAVIALSLNEGAYMAEIIRSGLQAVKKGQRTAGLALGMTRFAVMCYIVIPQAARIVLPPTGNQMIGMLKTSALVSVVAVEELLLVANQTASSNFKYFEALTAAGIYYLALTSIFMGFQYLLERALDRKRPRGKRRSVSLMARLAALTAKTDAR</sequence>
<organism evidence="14 15">
    <name type="scientific">Agrobacterium fabrum</name>
    <dbReference type="NCBI Taxonomy" id="1176649"/>
    <lineage>
        <taxon>Bacteria</taxon>
        <taxon>Pseudomonadati</taxon>
        <taxon>Pseudomonadota</taxon>
        <taxon>Alphaproteobacteria</taxon>
        <taxon>Hyphomicrobiales</taxon>
        <taxon>Rhizobiaceae</taxon>
        <taxon>Rhizobium/Agrobacterium group</taxon>
        <taxon>Agrobacterium</taxon>
        <taxon>Agrobacterium tumefaciens complex</taxon>
    </lineage>
</organism>
<feature type="transmembrane region" description="Helical" evidence="12">
    <location>
        <begin position="20"/>
        <end position="43"/>
    </location>
</feature>
<dbReference type="PROSITE" id="PS50928">
    <property type="entry name" value="ABC_TM1"/>
    <property type="match status" value="1"/>
</dbReference>
<comment type="similarity">
    <text evidence="2">Belongs to the binding-protein-dependent transport system permease family. HisMQ subfamily.</text>
</comment>
<dbReference type="InterPro" id="IPR035906">
    <property type="entry name" value="MetI-like_sf"/>
</dbReference>
<evidence type="ECO:0000313" key="14">
    <source>
        <dbReference type="EMBL" id="SDK44286.1"/>
    </source>
</evidence>
<dbReference type="EMBL" id="FNEW01000009">
    <property type="protein sequence ID" value="SDK44286.1"/>
    <property type="molecule type" value="Genomic_DNA"/>
</dbReference>
<comment type="subunit">
    <text evidence="10">The complex is composed of two ATP-binding proteins (GltL), two transmembrane proteins (GltJ and GltK) and a solute-binding protein (GltI).</text>
</comment>
<keyword evidence="6" id="KW-0029">Amino-acid transport</keyword>
<evidence type="ECO:0000259" key="13">
    <source>
        <dbReference type="PROSITE" id="PS50928"/>
    </source>
</evidence>
<evidence type="ECO:0000256" key="12">
    <source>
        <dbReference type="RuleBase" id="RU363032"/>
    </source>
</evidence>
<feature type="domain" description="ABC transmembrane type-1" evidence="13">
    <location>
        <begin position="19"/>
        <end position="207"/>
    </location>
</feature>
<comment type="subcellular location">
    <subcellularLocation>
        <location evidence="1">Cell inner membrane</location>
        <topology evidence="1">Multi-pass membrane protein</topology>
    </subcellularLocation>
    <subcellularLocation>
        <location evidence="12">Cell membrane</location>
        <topology evidence="12">Multi-pass membrane protein</topology>
    </subcellularLocation>
</comment>
<dbReference type="Proteomes" id="UP000198917">
    <property type="component" value="Unassembled WGS sequence"/>
</dbReference>
<dbReference type="SUPFAM" id="SSF161098">
    <property type="entry name" value="MetI-like"/>
    <property type="match status" value="1"/>
</dbReference>
<accession>A0A7Y0T4N1</accession>
<dbReference type="PANTHER" id="PTHR30614">
    <property type="entry name" value="MEMBRANE COMPONENT OF AMINO ACID ABC TRANSPORTER"/>
    <property type="match status" value="1"/>
</dbReference>
<comment type="function">
    <text evidence="9">Part of the ABC transporter complex GltIJKL involved in glutamate and aspartate uptake. Probably responsible for the translocation of the substrate across the membrane.</text>
</comment>
<dbReference type="InterPro" id="IPR010065">
    <property type="entry name" value="AA_ABC_transptr_permease_3TM"/>
</dbReference>
<feature type="transmembrane region" description="Helical" evidence="12">
    <location>
        <begin position="55"/>
        <end position="75"/>
    </location>
</feature>
<evidence type="ECO:0000256" key="2">
    <source>
        <dbReference type="ARBA" id="ARBA00010072"/>
    </source>
</evidence>
<evidence type="ECO:0000256" key="10">
    <source>
        <dbReference type="ARBA" id="ARBA00062718"/>
    </source>
</evidence>
<dbReference type="InterPro" id="IPR043429">
    <property type="entry name" value="ArtM/GltK/GlnP/TcyL/YhdX-like"/>
</dbReference>
<evidence type="ECO:0000256" key="9">
    <source>
        <dbReference type="ARBA" id="ARBA00060298"/>
    </source>
</evidence>
<name>A0A7Y0T4N1_9HYPH</name>
<keyword evidence="5 12" id="KW-0812">Transmembrane</keyword>
<dbReference type="GO" id="GO:0006865">
    <property type="term" value="P:amino acid transport"/>
    <property type="evidence" value="ECO:0007669"/>
    <property type="project" value="UniProtKB-KW"/>
</dbReference>
<dbReference type="Pfam" id="PF00528">
    <property type="entry name" value="BPD_transp_1"/>
    <property type="match status" value="1"/>
</dbReference>
<dbReference type="RefSeq" id="WP_006313622.1">
    <property type="nucleotide sequence ID" value="NZ_CAKKLR010000009.1"/>
</dbReference>
<dbReference type="GO" id="GO:0043190">
    <property type="term" value="C:ATP-binding cassette (ABC) transporter complex"/>
    <property type="evidence" value="ECO:0007669"/>
    <property type="project" value="InterPro"/>
</dbReference>
<gene>
    <name evidence="14" type="ORF">SAMN05428983_4937</name>
</gene>
<dbReference type="NCBIfam" id="TIGR01726">
    <property type="entry name" value="HEQRo_perm_3TM"/>
    <property type="match status" value="1"/>
</dbReference>
<keyword evidence="3 12" id="KW-0813">Transport</keyword>
<keyword evidence="4" id="KW-1003">Cell membrane</keyword>
<keyword evidence="8 12" id="KW-0472">Membrane</keyword>
<evidence type="ECO:0000256" key="3">
    <source>
        <dbReference type="ARBA" id="ARBA00022448"/>
    </source>
</evidence>
<comment type="caution">
    <text evidence="14">The sequence shown here is derived from an EMBL/GenBank/DDBJ whole genome shotgun (WGS) entry which is preliminary data.</text>
</comment>
<keyword evidence="7 12" id="KW-1133">Transmembrane helix</keyword>
<evidence type="ECO:0000256" key="4">
    <source>
        <dbReference type="ARBA" id="ARBA00022475"/>
    </source>
</evidence>
<evidence type="ECO:0000313" key="15">
    <source>
        <dbReference type="Proteomes" id="UP000198917"/>
    </source>
</evidence>
<dbReference type="GeneID" id="1137254"/>
<evidence type="ECO:0000256" key="5">
    <source>
        <dbReference type="ARBA" id="ARBA00022692"/>
    </source>
</evidence>
<evidence type="ECO:0000256" key="8">
    <source>
        <dbReference type="ARBA" id="ARBA00023136"/>
    </source>
</evidence>
<dbReference type="CDD" id="cd06261">
    <property type="entry name" value="TM_PBP2"/>
    <property type="match status" value="1"/>
</dbReference>
<dbReference type="GO" id="GO:0022857">
    <property type="term" value="F:transmembrane transporter activity"/>
    <property type="evidence" value="ECO:0007669"/>
    <property type="project" value="InterPro"/>
</dbReference>
<reference evidence="14 15" key="1">
    <citation type="submission" date="2016-10" db="EMBL/GenBank/DDBJ databases">
        <authorList>
            <person name="Varghese N."/>
            <person name="Submissions S."/>
        </authorList>
    </citation>
    <scope>NUCLEOTIDE SEQUENCE [LARGE SCALE GENOMIC DNA]</scope>
    <source>
        <strain evidence="14 15">PDC82</strain>
    </source>
</reference>
<evidence type="ECO:0000256" key="6">
    <source>
        <dbReference type="ARBA" id="ARBA00022970"/>
    </source>
</evidence>
<proteinExistence type="inferred from homology"/>
<feature type="transmembrane region" description="Helical" evidence="12">
    <location>
        <begin position="120"/>
        <end position="138"/>
    </location>
</feature>
<dbReference type="OMA" id="FEIFTMY"/>
<evidence type="ECO:0000256" key="7">
    <source>
        <dbReference type="ARBA" id="ARBA00022989"/>
    </source>
</evidence>
<protein>
    <recommendedName>
        <fullName evidence="11">Glutamate/aspartate import permease protein GltK</fullName>
    </recommendedName>
</protein>
<dbReference type="AlphaFoldDB" id="A0A7Y0T4N1"/>
<dbReference type="FunFam" id="1.10.3720.10:FF:000006">
    <property type="entry name" value="Glutamate/aspartate ABC transporter, permease protein GltK"/>
    <property type="match status" value="1"/>
</dbReference>
<dbReference type="PANTHER" id="PTHR30614:SF0">
    <property type="entry name" value="L-CYSTINE TRANSPORT SYSTEM PERMEASE PROTEIN TCYL"/>
    <property type="match status" value="1"/>
</dbReference>